<evidence type="ECO:0000313" key="1">
    <source>
        <dbReference type="EMBL" id="MER5172339.1"/>
    </source>
</evidence>
<reference evidence="1 2" key="1">
    <citation type="submission" date="2024-01" db="EMBL/GenBank/DDBJ databases">
        <authorList>
            <person name="Deng Y."/>
            <person name="Su J."/>
        </authorList>
    </citation>
    <scope>NUCLEOTIDE SEQUENCE [LARGE SCALE GENOMIC DNA]</scope>
    <source>
        <strain evidence="1 2">CPCC 100088</strain>
    </source>
</reference>
<comment type="caution">
    <text evidence="1">The sequence shown here is derived from an EMBL/GenBank/DDBJ whole genome shotgun (WGS) entry which is preliminary data.</text>
</comment>
<dbReference type="Gene3D" id="3.40.50.720">
    <property type="entry name" value="NAD(P)-binding Rossmann-like Domain"/>
    <property type="match status" value="1"/>
</dbReference>
<name>A0ABV1SHG3_9RHOB</name>
<sequence>MHIHIETDGGPLSLCADRLRAALDQAGITGMEISKNADSAAFETAVAQADILFACCKPDLRELRVKAPKLDWIQVISAGIETLTPICPRVWR</sequence>
<gene>
    <name evidence="1" type="ORF">VSX56_11200</name>
</gene>
<dbReference type="Proteomes" id="UP001438953">
    <property type="component" value="Unassembled WGS sequence"/>
</dbReference>
<reference evidence="1 2" key="2">
    <citation type="submission" date="2024-06" db="EMBL/GenBank/DDBJ databases">
        <title>Thioclava kandeliae sp. nov. from a rhizosphere soil sample of Kandelia candel in a mangrove.</title>
        <authorList>
            <person name="Mu T."/>
        </authorList>
    </citation>
    <scope>NUCLEOTIDE SEQUENCE [LARGE SCALE GENOMIC DNA]</scope>
    <source>
        <strain evidence="1 2">CPCC 100088</strain>
    </source>
</reference>
<dbReference type="RefSeq" id="WP_339115538.1">
    <property type="nucleotide sequence ID" value="NZ_JAYWLC010000008.1"/>
</dbReference>
<keyword evidence="2" id="KW-1185">Reference proteome</keyword>
<organism evidence="1 2">
    <name type="scientific">Thioclava kandeliae</name>
    <dbReference type="NCBI Taxonomy" id="3070818"/>
    <lineage>
        <taxon>Bacteria</taxon>
        <taxon>Pseudomonadati</taxon>
        <taxon>Pseudomonadota</taxon>
        <taxon>Alphaproteobacteria</taxon>
        <taxon>Rhodobacterales</taxon>
        <taxon>Paracoccaceae</taxon>
        <taxon>Thioclava</taxon>
    </lineage>
</organism>
<dbReference type="EMBL" id="JAYWLC010000008">
    <property type="protein sequence ID" value="MER5172339.1"/>
    <property type="molecule type" value="Genomic_DNA"/>
</dbReference>
<protein>
    <submittedName>
        <fullName evidence="1">Uncharacterized protein</fullName>
    </submittedName>
</protein>
<proteinExistence type="predicted"/>
<evidence type="ECO:0000313" key="2">
    <source>
        <dbReference type="Proteomes" id="UP001438953"/>
    </source>
</evidence>
<accession>A0ABV1SHG3</accession>